<evidence type="ECO:0000313" key="2">
    <source>
        <dbReference type="EMBL" id="KKL89004.1"/>
    </source>
</evidence>
<dbReference type="InterPro" id="IPR005176">
    <property type="entry name" value="PONY_dom"/>
</dbReference>
<name>A0A0F9FR56_9ZZZZ</name>
<proteinExistence type="predicted"/>
<gene>
    <name evidence="2" type="ORF">LCGC14_1919080</name>
</gene>
<feature type="non-terminal residue" evidence="2">
    <location>
        <position position="1"/>
    </location>
</feature>
<dbReference type="AlphaFoldDB" id="A0A0F9FR56"/>
<feature type="domain" description="DCUN1" evidence="1">
    <location>
        <begin position="1"/>
        <end position="12"/>
    </location>
</feature>
<sequence length="92" mass="9860">PSLIDEFLQFLRARHGKLAAHVFQHRLAGGQTRELFGKAGSRHAIKQAIADIKSAAHDFAAKSGDPALVSMVQRAMSAEKATVGKRRAAVGK</sequence>
<dbReference type="EMBL" id="LAZR01020403">
    <property type="protein sequence ID" value="KKL89004.1"/>
    <property type="molecule type" value="Genomic_DNA"/>
</dbReference>
<comment type="caution">
    <text evidence="2">The sequence shown here is derived from an EMBL/GenBank/DDBJ whole genome shotgun (WGS) entry which is preliminary data.</text>
</comment>
<reference evidence="2" key="1">
    <citation type="journal article" date="2015" name="Nature">
        <title>Complex archaea that bridge the gap between prokaryotes and eukaryotes.</title>
        <authorList>
            <person name="Spang A."/>
            <person name="Saw J.H."/>
            <person name="Jorgensen S.L."/>
            <person name="Zaremba-Niedzwiedzka K."/>
            <person name="Martijn J."/>
            <person name="Lind A.E."/>
            <person name="van Eijk R."/>
            <person name="Schleper C."/>
            <person name="Guy L."/>
            <person name="Ettema T.J."/>
        </authorList>
    </citation>
    <scope>NUCLEOTIDE SEQUENCE</scope>
</reference>
<protein>
    <recommendedName>
        <fullName evidence="1">DCUN1 domain-containing protein</fullName>
    </recommendedName>
</protein>
<organism evidence="2">
    <name type="scientific">marine sediment metagenome</name>
    <dbReference type="NCBI Taxonomy" id="412755"/>
    <lineage>
        <taxon>unclassified sequences</taxon>
        <taxon>metagenomes</taxon>
        <taxon>ecological metagenomes</taxon>
    </lineage>
</organism>
<dbReference type="PROSITE" id="PS51229">
    <property type="entry name" value="DCUN1"/>
    <property type="match status" value="1"/>
</dbReference>
<evidence type="ECO:0000259" key="1">
    <source>
        <dbReference type="PROSITE" id="PS51229"/>
    </source>
</evidence>
<accession>A0A0F9FR56</accession>